<sequence length="385" mass="43205">MKFRMIAGFTIFFIIYSLLVLYIGWNGWVWLESTRLPLPPVILYGVIFFILAFSYIFGRAKFRMPVFTIIGSYWFGIVQYALLLLPFADLAGYILIETGLPSNKVVFWIGLLLLAAFASIFAYGTFNAYSPVIRQYSITIPKQAGGRKKLKIAMASDMHFGNLSGLSHLRRLVEEANNLKPDIILLPGDIIEDDPEPFIRKKMGEVMKELSAPLGVYGVLGNHEYYGGAIPEFVKEMDRVGIQILQDEVLEIDESFFLAGRKDKTDRLRQGMSDLLAVADPSMPIIMMDHQPAEVSIAAENGVDLLLCGHTHRGQMAPNHFITKKLFEIDWGYLKKGELHAIVSSGFGFWGPPLRLGSRSEILEIDVTFADEAVPHHNQNEGAIL</sequence>
<feature type="transmembrane region" description="Helical" evidence="1">
    <location>
        <begin position="105"/>
        <end position="126"/>
    </location>
</feature>
<evidence type="ECO:0000256" key="1">
    <source>
        <dbReference type="SAM" id="Phobius"/>
    </source>
</evidence>
<dbReference type="EMBL" id="QNQT01000007">
    <property type="protein sequence ID" value="RDU35950.1"/>
    <property type="molecule type" value="Genomic_DNA"/>
</dbReference>
<protein>
    <submittedName>
        <fullName evidence="3">Metallophosphoesterase</fullName>
    </submittedName>
</protein>
<dbReference type="AlphaFoldDB" id="A0A3D8GN96"/>
<dbReference type="OrthoDB" id="9780884at2"/>
<dbReference type="InterPro" id="IPR029052">
    <property type="entry name" value="Metallo-depent_PP-like"/>
</dbReference>
<evidence type="ECO:0000259" key="2">
    <source>
        <dbReference type="Pfam" id="PF00149"/>
    </source>
</evidence>
<proteinExistence type="predicted"/>
<reference evidence="3 4" key="1">
    <citation type="submission" date="2018-07" db="EMBL/GenBank/DDBJ databases">
        <title>Bacillus sp. YLB-04 draft genome sequence.</title>
        <authorList>
            <person name="Yu L."/>
            <person name="Tang X."/>
        </authorList>
    </citation>
    <scope>NUCLEOTIDE SEQUENCE [LARGE SCALE GENOMIC DNA]</scope>
    <source>
        <strain evidence="3 4">YLB-04</strain>
    </source>
</reference>
<dbReference type="CDD" id="cd07385">
    <property type="entry name" value="MPP_YkuE_C"/>
    <property type="match status" value="1"/>
</dbReference>
<keyword evidence="1" id="KW-1133">Transmembrane helix</keyword>
<feature type="domain" description="Calcineurin-like phosphoesterase" evidence="2">
    <location>
        <begin position="150"/>
        <end position="313"/>
    </location>
</feature>
<dbReference type="SUPFAM" id="SSF56300">
    <property type="entry name" value="Metallo-dependent phosphatases"/>
    <property type="match status" value="1"/>
</dbReference>
<dbReference type="Proteomes" id="UP000257144">
    <property type="component" value="Unassembled WGS sequence"/>
</dbReference>
<keyword evidence="4" id="KW-1185">Reference proteome</keyword>
<feature type="transmembrane region" description="Helical" evidence="1">
    <location>
        <begin position="7"/>
        <end position="25"/>
    </location>
</feature>
<dbReference type="Gene3D" id="3.60.21.10">
    <property type="match status" value="1"/>
</dbReference>
<dbReference type="PANTHER" id="PTHR31302:SF0">
    <property type="entry name" value="TRANSMEMBRANE PROTEIN WITH METALLOPHOSPHOESTERASE DOMAIN"/>
    <property type="match status" value="1"/>
</dbReference>
<accession>A0A3D8GN96</accession>
<dbReference type="InterPro" id="IPR051158">
    <property type="entry name" value="Metallophosphoesterase_sf"/>
</dbReference>
<dbReference type="GO" id="GO:0016787">
    <property type="term" value="F:hydrolase activity"/>
    <property type="evidence" value="ECO:0007669"/>
    <property type="project" value="InterPro"/>
</dbReference>
<dbReference type="RefSeq" id="WP_115452877.1">
    <property type="nucleotide sequence ID" value="NZ_QNQT01000007.1"/>
</dbReference>
<gene>
    <name evidence="3" type="ORF">DRW41_15255</name>
</gene>
<keyword evidence="1" id="KW-0472">Membrane</keyword>
<dbReference type="PANTHER" id="PTHR31302">
    <property type="entry name" value="TRANSMEMBRANE PROTEIN WITH METALLOPHOSPHOESTERASE DOMAIN-RELATED"/>
    <property type="match status" value="1"/>
</dbReference>
<feature type="transmembrane region" description="Helical" evidence="1">
    <location>
        <begin position="37"/>
        <end position="57"/>
    </location>
</feature>
<keyword evidence="1" id="KW-0812">Transmembrane</keyword>
<name>A0A3D8GN96_9BACI</name>
<comment type="caution">
    <text evidence="3">The sequence shown here is derived from an EMBL/GenBank/DDBJ whole genome shotgun (WGS) entry which is preliminary data.</text>
</comment>
<evidence type="ECO:0000313" key="3">
    <source>
        <dbReference type="EMBL" id="RDU35950.1"/>
    </source>
</evidence>
<evidence type="ECO:0000313" key="4">
    <source>
        <dbReference type="Proteomes" id="UP000257144"/>
    </source>
</evidence>
<dbReference type="InterPro" id="IPR004843">
    <property type="entry name" value="Calcineurin-like_PHP"/>
</dbReference>
<dbReference type="Pfam" id="PF00149">
    <property type="entry name" value="Metallophos"/>
    <property type="match status" value="1"/>
</dbReference>
<organism evidence="3 4">
    <name type="scientific">Neobacillus piezotolerans</name>
    <dbReference type="NCBI Taxonomy" id="2259171"/>
    <lineage>
        <taxon>Bacteria</taxon>
        <taxon>Bacillati</taxon>
        <taxon>Bacillota</taxon>
        <taxon>Bacilli</taxon>
        <taxon>Bacillales</taxon>
        <taxon>Bacillaceae</taxon>
        <taxon>Neobacillus</taxon>
    </lineage>
</organism>
<feature type="transmembrane region" description="Helical" evidence="1">
    <location>
        <begin position="64"/>
        <end position="85"/>
    </location>
</feature>